<dbReference type="Pfam" id="PF06075">
    <property type="entry name" value="DUF936"/>
    <property type="match status" value="1"/>
</dbReference>
<feature type="region of interest" description="Disordered" evidence="1">
    <location>
        <begin position="341"/>
        <end position="369"/>
    </location>
</feature>
<accession>A0A8X8XH07</accession>
<organism evidence="4">
    <name type="scientific">Salvia splendens</name>
    <name type="common">Scarlet sage</name>
    <dbReference type="NCBI Taxonomy" id="180675"/>
    <lineage>
        <taxon>Eukaryota</taxon>
        <taxon>Viridiplantae</taxon>
        <taxon>Streptophyta</taxon>
        <taxon>Embryophyta</taxon>
        <taxon>Tracheophyta</taxon>
        <taxon>Spermatophyta</taxon>
        <taxon>Magnoliopsida</taxon>
        <taxon>eudicotyledons</taxon>
        <taxon>Gunneridae</taxon>
        <taxon>Pentapetalae</taxon>
        <taxon>asterids</taxon>
        <taxon>lamiids</taxon>
        <taxon>Lamiales</taxon>
        <taxon>Lamiaceae</taxon>
        <taxon>Nepetoideae</taxon>
        <taxon>Mentheae</taxon>
        <taxon>Salviinae</taxon>
        <taxon>Salvia</taxon>
        <taxon>Salvia subgen. Calosphace</taxon>
        <taxon>core Calosphace</taxon>
    </lineage>
</organism>
<keyword evidence="5" id="KW-1185">Reference proteome</keyword>
<dbReference type="AlphaFoldDB" id="A0A8X8XH07"/>
<reference evidence="4" key="1">
    <citation type="submission" date="2018-01" db="EMBL/GenBank/DDBJ databases">
        <authorList>
            <person name="Mao J.F."/>
        </authorList>
    </citation>
    <scope>NUCLEOTIDE SEQUENCE</scope>
    <source>
        <strain evidence="4">Huo1</strain>
        <tissue evidence="4">Leaf</tissue>
    </source>
</reference>
<feature type="compositionally biased region" description="Polar residues" evidence="1">
    <location>
        <begin position="193"/>
        <end position="202"/>
    </location>
</feature>
<feature type="domain" description="DUF6857" evidence="3">
    <location>
        <begin position="456"/>
        <end position="721"/>
    </location>
</feature>
<evidence type="ECO:0000259" key="2">
    <source>
        <dbReference type="Pfam" id="PF06075"/>
    </source>
</evidence>
<feature type="compositionally biased region" description="Polar residues" evidence="1">
    <location>
        <begin position="209"/>
        <end position="219"/>
    </location>
</feature>
<sequence length="723" mass="78175">MASLTPGILLKLLQSMNSTTKVTGDHRSPLLQVIGILPALSAADSLWPHNGFYVQLSDSLNSTYVSLSDRDTDLILNNRLQLGQFVHLDRLLFDSDSPPVPTPVNLRPVAGRQPFIGSPEPLIARISPSKNGFVIQPVSDSSPSADPFAAYLSRAGKKETDGKEKFGEGKGARHVIAPKKENVNVNVAANCGDDNSSISSRVGSDKISQRFTSPGSQKQRPLAAAGRKAVVAERDPSPAAKSGKRSSSPAPSKCVVPSLVVAKEENRRTSKEPAIIVPSRYRQPSPTAGRRQASPIVARRMSLSPARRLSGGLRASPAVDSSGRKKMANIAAGISKVSEALVGNGRPPSRKNWDDGPASGGSSSEHKEKSLAKNKIDLQAILRTQVQFLHFSLMKVLSFLVELALFLVELYELVFILKCGGVFPFQAAISRRLSDVHEKSESPNEKPNGAATVITIHEKKWTDGSVSLDAVTSGLAKLGKDAMQRRRIASIAAAEALEEAIATESVVRNLSMFSDLVAMSKPENPLPTIDRFMSIYEDALKSTADVELIFGSHSSSRSTDSTSTELPKPSKLWVEAALATNLEVVSLLTNEEFDGLSKVEQSSKKRLSISEPVKKLSPSVAGTWTRCMGMNETVDLGKNLLSEMQMWFLRFVEESLDAGFRVFGKSATGNGGGLDCGPMATILSQLKRVNDWLDRVVSRRDGVLMDKAERLKGKIYSFVMSFQ</sequence>
<gene>
    <name evidence="4" type="ORF">SASPL_125384</name>
</gene>
<feature type="domain" description="DUF936" evidence="2">
    <location>
        <begin position="4"/>
        <end position="123"/>
    </location>
</feature>
<evidence type="ECO:0000313" key="5">
    <source>
        <dbReference type="Proteomes" id="UP000298416"/>
    </source>
</evidence>
<comment type="caution">
    <text evidence="4">The sequence shown here is derived from an EMBL/GenBank/DDBJ whole genome shotgun (WGS) entry which is preliminary data.</text>
</comment>
<evidence type="ECO:0000259" key="3">
    <source>
        <dbReference type="Pfam" id="PF21647"/>
    </source>
</evidence>
<dbReference type="Pfam" id="PF21647">
    <property type="entry name" value="DUF6857"/>
    <property type="match status" value="1"/>
</dbReference>
<name>A0A8X8XH07_SALSN</name>
<dbReference type="EMBL" id="PNBA02000009">
    <property type="protein sequence ID" value="KAG6412699.1"/>
    <property type="molecule type" value="Genomic_DNA"/>
</dbReference>
<dbReference type="InterPro" id="IPR049172">
    <property type="entry name" value="DUF6857_pln"/>
</dbReference>
<dbReference type="InterPro" id="IPR010341">
    <property type="entry name" value="DUF936_pln"/>
</dbReference>
<feature type="region of interest" description="Disordered" evidence="1">
    <location>
        <begin position="190"/>
        <end position="254"/>
    </location>
</feature>
<dbReference type="InterPro" id="IPR048297">
    <property type="entry name" value="DUF936_dom_pln"/>
</dbReference>
<evidence type="ECO:0000313" key="4">
    <source>
        <dbReference type="EMBL" id="KAG6412699.1"/>
    </source>
</evidence>
<evidence type="ECO:0000256" key="1">
    <source>
        <dbReference type="SAM" id="MobiDB-lite"/>
    </source>
</evidence>
<dbReference type="PANTHER" id="PTHR31928:SF3">
    <property type="entry name" value="EXPRESSED PROTEIN"/>
    <property type="match status" value="1"/>
</dbReference>
<dbReference type="Proteomes" id="UP000298416">
    <property type="component" value="Unassembled WGS sequence"/>
</dbReference>
<reference evidence="4" key="2">
    <citation type="submission" date="2020-08" db="EMBL/GenBank/DDBJ databases">
        <title>Plant Genome Project.</title>
        <authorList>
            <person name="Zhang R.-G."/>
        </authorList>
    </citation>
    <scope>NUCLEOTIDE SEQUENCE</scope>
    <source>
        <strain evidence="4">Huo1</strain>
        <tissue evidence="4">Leaf</tissue>
    </source>
</reference>
<protein>
    <submittedName>
        <fullName evidence="4">Uncharacterized protein</fullName>
    </submittedName>
</protein>
<proteinExistence type="predicted"/>
<dbReference type="PANTHER" id="PTHR31928">
    <property type="entry name" value="EXPRESSED PROTEIN"/>
    <property type="match status" value="1"/>
</dbReference>
<feature type="region of interest" description="Disordered" evidence="1">
    <location>
        <begin position="280"/>
        <end position="324"/>
    </location>
</feature>